<sequence length="512" mass="57797">MKTSSAVCVVLIFAFTIGTLLTSPSVCAQAPVDGPFEPQWKSLEQYECPDWFRDAKFGIYAHWGVYSASKGSRNADWYGRNMYVKGHVNHTDHLANYGDPSEFGYKDLVPLLKAERFDADEWVETYVQAGAKFAGPVGEHSDGFSMWGSKVNPWNAVEMGPKRDVVGEMKEAIEKRDLKFLVSMHHAWHWGWFPTWDPNADASNPEYQGLYGPILPSAEAQSGLLANGRHTNMYSYPMPTDEFEKVWLEKINEVVTGYSPDLLWFDNRMQILSESVRMQMAANYYNHAKANGQQPVLTYKRPDMAIRTGTVDLERSRMPDIYPDPWLTDTSISPSTWSYASDIDYYSADRLIDDLVDIVSKNGCMLLNIAPAPDGTIPKEQKEILKGIGDWLRVNGEAIYGSRPWLMFGEGPTATPVGHLSDTKFNGFTGEDVRFTTNNGNLYAIALGRPKDGKSLRIYWLSSATYRDEIVDVSLVGHDGAITWERNQHGLFIDVPEDTDCQHAFVFKIERE</sequence>
<dbReference type="Pfam" id="PF01120">
    <property type="entry name" value="Alpha_L_fucos"/>
    <property type="match status" value="1"/>
</dbReference>
<dbReference type="PIRSF" id="PIRSF001092">
    <property type="entry name" value="Alpha-L-fucosidase"/>
    <property type="match status" value="1"/>
</dbReference>
<evidence type="ECO:0000256" key="6">
    <source>
        <dbReference type="ARBA" id="ARBA00023295"/>
    </source>
</evidence>
<feature type="domain" description="Glycoside hydrolase family 29 N-terminal" evidence="8">
    <location>
        <begin position="30"/>
        <end position="397"/>
    </location>
</feature>
<dbReference type="AlphaFoldDB" id="A0A7W5E545"/>
<evidence type="ECO:0000259" key="8">
    <source>
        <dbReference type="Pfam" id="PF01120"/>
    </source>
</evidence>
<dbReference type="EMBL" id="JACHXU010000036">
    <property type="protein sequence ID" value="MBB3210380.1"/>
    <property type="molecule type" value="Genomic_DNA"/>
</dbReference>
<evidence type="ECO:0000256" key="5">
    <source>
        <dbReference type="ARBA" id="ARBA00022801"/>
    </source>
</evidence>
<evidence type="ECO:0000256" key="1">
    <source>
        <dbReference type="ARBA" id="ARBA00004071"/>
    </source>
</evidence>
<keyword evidence="4 7" id="KW-0732">Signal</keyword>
<dbReference type="GO" id="GO:0005764">
    <property type="term" value="C:lysosome"/>
    <property type="evidence" value="ECO:0007669"/>
    <property type="project" value="TreeGrafter"/>
</dbReference>
<evidence type="ECO:0000256" key="2">
    <source>
        <dbReference type="ARBA" id="ARBA00007951"/>
    </source>
</evidence>
<dbReference type="InterPro" id="IPR031919">
    <property type="entry name" value="Fucosidase_C"/>
</dbReference>
<dbReference type="Pfam" id="PF16757">
    <property type="entry name" value="Fucosidase_C"/>
    <property type="match status" value="1"/>
</dbReference>
<dbReference type="SMART" id="SM00812">
    <property type="entry name" value="Alpha_L_fucos"/>
    <property type="match status" value="1"/>
</dbReference>
<feature type="signal peptide" evidence="7">
    <location>
        <begin position="1"/>
        <end position="28"/>
    </location>
</feature>
<dbReference type="GO" id="GO:0004560">
    <property type="term" value="F:alpha-L-fucosidase activity"/>
    <property type="evidence" value="ECO:0007669"/>
    <property type="project" value="UniProtKB-EC"/>
</dbReference>
<evidence type="ECO:0000313" key="10">
    <source>
        <dbReference type="EMBL" id="MBB3210380.1"/>
    </source>
</evidence>
<reference evidence="10 11" key="1">
    <citation type="submission" date="2020-08" db="EMBL/GenBank/DDBJ databases">
        <title>Genomic Encyclopedia of Type Strains, Phase III (KMG-III): the genomes of soil and plant-associated and newly described type strains.</title>
        <authorList>
            <person name="Whitman W."/>
        </authorList>
    </citation>
    <scope>NUCLEOTIDE SEQUENCE [LARGE SCALE GENOMIC DNA]</scope>
    <source>
        <strain evidence="10 11">CECT 8075</strain>
    </source>
</reference>
<dbReference type="InterPro" id="IPR016286">
    <property type="entry name" value="FUC_metazoa-typ"/>
</dbReference>
<dbReference type="EC" id="3.2.1.51" evidence="3"/>
<dbReference type="PANTHER" id="PTHR10030">
    <property type="entry name" value="ALPHA-L-FUCOSIDASE"/>
    <property type="match status" value="1"/>
</dbReference>
<dbReference type="Proteomes" id="UP000536179">
    <property type="component" value="Unassembled WGS sequence"/>
</dbReference>
<keyword evidence="5 10" id="KW-0378">Hydrolase</keyword>
<dbReference type="InterPro" id="IPR057739">
    <property type="entry name" value="Glyco_hydro_29_N"/>
</dbReference>
<dbReference type="Gene3D" id="3.20.20.80">
    <property type="entry name" value="Glycosidases"/>
    <property type="match status" value="1"/>
</dbReference>
<dbReference type="RefSeq" id="WP_184309644.1">
    <property type="nucleotide sequence ID" value="NZ_JACHXU010000036.1"/>
</dbReference>
<evidence type="ECO:0000313" key="11">
    <source>
        <dbReference type="Proteomes" id="UP000536179"/>
    </source>
</evidence>
<dbReference type="Gene3D" id="2.60.40.1180">
    <property type="entry name" value="Golgi alpha-mannosidase II"/>
    <property type="match status" value="1"/>
</dbReference>
<comment type="similarity">
    <text evidence="2">Belongs to the glycosyl hydrolase 29 family.</text>
</comment>
<dbReference type="SUPFAM" id="SSF51445">
    <property type="entry name" value="(Trans)glycosidases"/>
    <property type="match status" value="1"/>
</dbReference>
<feature type="chain" id="PRO_5031514594" description="alpha-L-fucosidase" evidence="7">
    <location>
        <begin position="29"/>
        <end position="512"/>
    </location>
</feature>
<keyword evidence="6 10" id="KW-0326">Glycosidase</keyword>
<evidence type="ECO:0000256" key="3">
    <source>
        <dbReference type="ARBA" id="ARBA00012662"/>
    </source>
</evidence>
<dbReference type="GO" id="GO:0016139">
    <property type="term" value="P:glycoside catabolic process"/>
    <property type="evidence" value="ECO:0007669"/>
    <property type="project" value="TreeGrafter"/>
</dbReference>
<dbReference type="InterPro" id="IPR013780">
    <property type="entry name" value="Glyco_hydro_b"/>
</dbReference>
<keyword evidence="11" id="KW-1185">Reference proteome</keyword>
<dbReference type="PANTHER" id="PTHR10030:SF37">
    <property type="entry name" value="ALPHA-L-FUCOSIDASE-RELATED"/>
    <property type="match status" value="1"/>
</dbReference>
<dbReference type="GO" id="GO:0006004">
    <property type="term" value="P:fucose metabolic process"/>
    <property type="evidence" value="ECO:0007669"/>
    <property type="project" value="InterPro"/>
</dbReference>
<proteinExistence type="inferred from homology"/>
<feature type="domain" description="Alpha-L-fucosidase C-terminal" evidence="9">
    <location>
        <begin position="429"/>
        <end position="510"/>
    </location>
</feature>
<dbReference type="InterPro" id="IPR000933">
    <property type="entry name" value="Glyco_hydro_29"/>
</dbReference>
<name>A0A7W5E545_9BACT</name>
<comment type="caution">
    <text evidence="10">The sequence shown here is derived from an EMBL/GenBank/DDBJ whole genome shotgun (WGS) entry which is preliminary data.</text>
</comment>
<protein>
    <recommendedName>
        <fullName evidence="3">alpha-L-fucosidase</fullName>
        <ecNumber evidence="3">3.2.1.51</ecNumber>
    </recommendedName>
</protein>
<organism evidence="10 11">
    <name type="scientific">Aporhodopirellula rubra</name>
    <dbReference type="NCBI Taxonomy" id="980271"/>
    <lineage>
        <taxon>Bacteria</taxon>
        <taxon>Pseudomonadati</taxon>
        <taxon>Planctomycetota</taxon>
        <taxon>Planctomycetia</taxon>
        <taxon>Pirellulales</taxon>
        <taxon>Pirellulaceae</taxon>
        <taxon>Aporhodopirellula</taxon>
    </lineage>
</organism>
<dbReference type="InterPro" id="IPR017853">
    <property type="entry name" value="GH"/>
</dbReference>
<evidence type="ECO:0000259" key="9">
    <source>
        <dbReference type="Pfam" id="PF16757"/>
    </source>
</evidence>
<evidence type="ECO:0000256" key="7">
    <source>
        <dbReference type="SAM" id="SignalP"/>
    </source>
</evidence>
<comment type="function">
    <text evidence="1">Alpha-L-fucosidase is responsible for hydrolyzing the alpha-1,6-linked fucose joined to the reducing-end N-acetylglucosamine of the carbohydrate moieties of glycoproteins.</text>
</comment>
<accession>A0A7W5E545</accession>
<gene>
    <name evidence="10" type="ORF">FHS27_006227</name>
</gene>
<evidence type="ECO:0000256" key="4">
    <source>
        <dbReference type="ARBA" id="ARBA00022729"/>
    </source>
</evidence>